<keyword evidence="5" id="KW-1185">Reference proteome</keyword>
<evidence type="ECO:0000313" key="4">
    <source>
        <dbReference type="EMBL" id="KDN67112.1"/>
    </source>
</evidence>
<keyword evidence="1" id="KW-0862">Zinc</keyword>
<dbReference type="Proteomes" id="UP000027238">
    <property type="component" value="Unassembled WGS sequence"/>
</dbReference>
<dbReference type="SMART" id="SM00343">
    <property type="entry name" value="ZnF_C2HC"/>
    <property type="match status" value="2"/>
</dbReference>
<feature type="region of interest" description="Disordered" evidence="2">
    <location>
        <begin position="1"/>
        <end position="32"/>
    </location>
</feature>
<feature type="region of interest" description="Disordered" evidence="2">
    <location>
        <begin position="306"/>
        <end position="352"/>
    </location>
</feature>
<dbReference type="Pfam" id="PF00098">
    <property type="entry name" value="zf-CCHC"/>
    <property type="match status" value="1"/>
</dbReference>
<protein>
    <submittedName>
        <fullName evidence="4">Putative zinc knuckle domain-containing protein</fullName>
    </submittedName>
</protein>
<keyword evidence="1" id="KW-0863">Zinc-finger</keyword>
<organism evidence="4 5">
    <name type="scientific">Colletotrichum sublineola</name>
    <name type="common">Sorghum anthracnose fungus</name>
    <dbReference type="NCBI Taxonomy" id="1173701"/>
    <lineage>
        <taxon>Eukaryota</taxon>
        <taxon>Fungi</taxon>
        <taxon>Dikarya</taxon>
        <taxon>Ascomycota</taxon>
        <taxon>Pezizomycotina</taxon>
        <taxon>Sordariomycetes</taxon>
        <taxon>Hypocreomycetidae</taxon>
        <taxon>Glomerellales</taxon>
        <taxon>Glomerellaceae</taxon>
        <taxon>Colletotrichum</taxon>
        <taxon>Colletotrichum graminicola species complex</taxon>
    </lineage>
</organism>
<evidence type="ECO:0000256" key="1">
    <source>
        <dbReference type="PROSITE-ProRule" id="PRU00047"/>
    </source>
</evidence>
<dbReference type="EMBL" id="JMSE01000842">
    <property type="protein sequence ID" value="KDN67112.1"/>
    <property type="molecule type" value="Genomic_DNA"/>
</dbReference>
<dbReference type="Gene3D" id="4.10.60.10">
    <property type="entry name" value="Zinc finger, CCHC-type"/>
    <property type="match status" value="1"/>
</dbReference>
<proteinExistence type="predicted"/>
<feature type="region of interest" description="Disordered" evidence="2">
    <location>
        <begin position="377"/>
        <end position="398"/>
    </location>
</feature>
<dbReference type="InterPro" id="IPR036875">
    <property type="entry name" value="Znf_CCHC_sf"/>
</dbReference>
<comment type="caution">
    <text evidence="4">The sequence shown here is derived from an EMBL/GenBank/DDBJ whole genome shotgun (WGS) entry which is preliminary data.</text>
</comment>
<accession>A0A066XDV4</accession>
<evidence type="ECO:0000259" key="3">
    <source>
        <dbReference type="PROSITE" id="PS50158"/>
    </source>
</evidence>
<name>A0A066XDV4_COLSU</name>
<dbReference type="eggNOG" id="ENOG502RPWU">
    <property type="taxonomic scope" value="Eukaryota"/>
</dbReference>
<dbReference type="AlphaFoldDB" id="A0A066XDV4"/>
<dbReference type="PROSITE" id="PS50158">
    <property type="entry name" value="ZF_CCHC"/>
    <property type="match status" value="2"/>
</dbReference>
<dbReference type="GO" id="GO:0003676">
    <property type="term" value="F:nucleic acid binding"/>
    <property type="evidence" value="ECO:0007669"/>
    <property type="project" value="InterPro"/>
</dbReference>
<feature type="compositionally biased region" description="Low complexity" evidence="2">
    <location>
        <begin position="317"/>
        <end position="328"/>
    </location>
</feature>
<keyword evidence="1" id="KW-0479">Metal-binding</keyword>
<feature type="compositionally biased region" description="Polar residues" evidence="2">
    <location>
        <begin position="7"/>
        <end position="25"/>
    </location>
</feature>
<feature type="domain" description="CCHC-type" evidence="3">
    <location>
        <begin position="371"/>
        <end position="385"/>
    </location>
</feature>
<dbReference type="OrthoDB" id="4803286at2759"/>
<dbReference type="SUPFAM" id="SSF57756">
    <property type="entry name" value="Retrovirus zinc finger-like domains"/>
    <property type="match status" value="1"/>
</dbReference>
<dbReference type="InterPro" id="IPR001878">
    <property type="entry name" value="Znf_CCHC"/>
</dbReference>
<dbReference type="GO" id="GO:0008270">
    <property type="term" value="F:zinc ion binding"/>
    <property type="evidence" value="ECO:0007669"/>
    <property type="project" value="UniProtKB-KW"/>
</dbReference>
<feature type="domain" description="CCHC-type" evidence="3">
    <location>
        <begin position="354"/>
        <end position="369"/>
    </location>
</feature>
<gene>
    <name evidence="4" type="ORF">CSUB01_01755</name>
</gene>
<dbReference type="HOGENOM" id="CLU_692629_0_0_1"/>
<evidence type="ECO:0000313" key="5">
    <source>
        <dbReference type="Proteomes" id="UP000027238"/>
    </source>
</evidence>
<sequence length="398" mass="44021">MAPPRSRSATQRHGSAASEQLTPNTDDLAPAGERRIIDLEGMTEDELKTMLDEEAAKARKRKMIDQIMALRNGAPLEDVVESHGGTATPQPEPKRPRTDALIKQLAPIRYKGGNWNDLQDFLFKLEGRFNIAKDEFATDENKVWFAGASLEGNPARKWRNHVTLHYGGKIGDVSWAAMEAWLKNSVADDNTRAFSAAVELDEIKQKPGQSYQQFIDKYETVEAECPDPLPERQRVVHVLNRLLPDLRSYILARGLPATRQELDNAAKRAETLTKTYAKDILSDRPKLNQERRDRWAPTAALLAAAATPTVESEVQRSASASTPAASTPTPEPAVKKEERGTHPPPSRAWGSPTCFNCGKVGHMSAECTEEKCYKCGQPRHSGRRCAPAPTGVNSIQIP</sequence>
<evidence type="ECO:0000256" key="2">
    <source>
        <dbReference type="SAM" id="MobiDB-lite"/>
    </source>
</evidence>
<dbReference type="STRING" id="1173701.A0A066XDV4"/>
<reference evidence="5" key="1">
    <citation type="journal article" date="2014" name="Genome Announc.">
        <title>Draft genome sequence of Colletotrichum sublineola, a destructive pathogen of cultivated sorghum.</title>
        <authorList>
            <person name="Baroncelli R."/>
            <person name="Sanz-Martin J.M."/>
            <person name="Rech G.E."/>
            <person name="Sukno S.A."/>
            <person name="Thon M.R."/>
        </authorList>
    </citation>
    <scope>NUCLEOTIDE SEQUENCE [LARGE SCALE GENOMIC DNA]</scope>
    <source>
        <strain evidence="5">TX430BB</strain>
    </source>
</reference>